<dbReference type="AlphaFoldDB" id="A0A0D6MN74"/>
<dbReference type="InterPro" id="IPR027405">
    <property type="entry name" value="YidB-like"/>
</dbReference>
<proteinExistence type="predicted"/>
<dbReference type="Gene3D" id="1.10.10.690">
    <property type="entry name" value="YidB-like"/>
    <property type="match status" value="1"/>
</dbReference>
<accession>A0A0D6MN74</accession>
<reference evidence="1 2" key="1">
    <citation type="submission" date="2012-10" db="EMBL/GenBank/DDBJ databases">
        <title>Genome sequencing of Tanticharoenia sakaeratensis NBRC 103193.</title>
        <authorList>
            <person name="Azuma Y."/>
            <person name="Hadano H."/>
            <person name="Hirakawa H."/>
            <person name="Matsushita K."/>
        </authorList>
    </citation>
    <scope>NUCLEOTIDE SEQUENCE [LARGE SCALE GENOMIC DNA]</scope>
    <source>
        <strain evidence="1 2">NBRC 103193</strain>
    </source>
</reference>
<comment type="caution">
    <text evidence="1">The sequence shown here is derived from an EMBL/GenBank/DDBJ whole genome shotgun (WGS) entry which is preliminary data.</text>
</comment>
<gene>
    <name evidence="1" type="ORF">Tasa_038_128</name>
</gene>
<organism evidence="1 2">
    <name type="scientific">Tanticharoenia sakaeratensis NBRC 103193</name>
    <dbReference type="NCBI Taxonomy" id="1231623"/>
    <lineage>
        <taxon>Bacteria</taxon>
        <taxon>Pseudomonadati</taxon>
        <taxon>Pseudomonadota</taxon>
        <taxon>Alphaproteobacteria</taxon>
        <taxon>Acetobacterales</taxon>
        <taxon>Acetobacteraceae</taxon>
        <taxon>Tanticharoenia</taxon>
    </lineage>
</organism>
<dbReference type="RefSeq" id="WP_241767770.1">
    <property type="nucleotide sequence ID" value="NZ_BALE01000038.1"/>
</dbReference>
<dbReference type="Proteomes" id="UP000032679">
    <property type="component" value="Unassembled WGS sequence"/>
</dbReference>
<sequence>MDFSVTATALGDFFTGARTDHSGLLSILNQIMGHLPAPGAPSTLEQRAEPHGLIPELRRWQAGEPGVYASESTIRTLFHPDELARFSRETGLSPPAVMDILRELVPACVRIRAKAMADRAEPHAA</sequence>
<dbReference type="EMBL" id="BALE01000038">
    <property type="protein sequence ID" value="GAN55147.1"/>
    <property type="molecule type" value="Genomic_DNA"/>
</dbReference>
<evidence type="ECO:0000313" key="1">
    <source>
        <dbReference type="EMBL" id="GAN55147.1"/>
    </source>
</evidence>
<protein>
    <submittedName>
        <fullName evidence="1">Uncharacterized protein</fullName>
    </submittedName>
</protein>
<evidence type="ECO:0000313" key="2">
    <source>
        <dbReference type="Proteomes" id="UP000032679"/>
    </source>
</evidence>
<dbReference type="SUPFAM" id="SSF140804">
    <property type="entry name" value="YidB-like"/>
    <property type="match status" value="1"/>
</dbReference>
<name>A0A0D6MN74_9PROT</name>
<keyword evidence="2" id="KW-1185">Reference proteome</keyword>